<comment type="caution">
    <text evidence="4">The sequence shown here is derived from an EMBL/GenBank/DDBJ whole genome shotgun (WGS) entry which is preliminary data.</text>
</comment>
<name>A0A9W8LWM4_9FUNG</name>
<dbReference type="Proteomes" id="UP001139887">
    <property type="component" value="Unassembled WGS sequence"/>
</dbReference>
<keyword evidence="1" id="KW-0507">mRNA processing</keyword>
<organism evidence="4 5">
    <name type="scientific">Coemansia brasiliensis</name>
    <dbReference type="NCBI Taxonomy" id="2650707"/>
    <lineage>
        <taxon>Eukaryota</taxon>
        <taxon>Fungi</taxon>
        <taxon>Fungi incertae sedis</taxon>
        <taxon>Zoopagomycota</taxon>
        <taxon>Kickxellomycotina</taxon>
        <taxon>Kickxellomycetes</taxon>
        <taxon>Kickxellales</taxon>
        <taxon>Kickxellaceae</taxon>
        <taxon>Coemansia</taxon>
    </lineage>
</organism>
<dbReference type="EMBL" id="JANBUW010001313">
    <property type="protein sequence ID" value="KAJ2843728.1"/>
    <property type="molecule type" value="Genomic_DNA"/>
</dbReference>
<evidence type="ECO:0000259" key="3">
    <source>
        <dbReference type="SMART" id="SM01027"/>
    </source>
</evidence>
<dbReference type="SUPFAM" id="SSF56281">
    <property type="entry name" value="Metallo-hydrolase/oxidoreductase"/>
    <property type="match status" value="1"/>
</dbReference>
<dbReference type="Pfam" id="PF10996">
    <property type="entry name" value="Beta-Casp"/>
    <property type="match status" value="1"/>
</dbReference>
<dbReference type="Gene3D" id="3.60.15.10">
    <property type="entry name" value="Ribonuclease Z/Hydroxyacylglutathione hydrolase-like"/>
    <property type="match status" value="1"/>
</dbReference>
<dbReference type="InterPro" id="IPR036866">
    <property type="entry name" value="RibonucZ/Hydroxyglut_hydro"/>
</dbReference>
<evidence type="ECO:0000256" key="1">
    <source>
        <dbReference type="RuleBase" id="RU365006"/>
    </source>
</evidence>
<dbReference type="SMART" id="SM01027">
    <property type="entry name" value="Beta-Casp"/>
    <property type="match status" value="1"/>
</dbReference>
<accession>A0A9W8LWM4</accession>
<evidence type="ECO:0000313" key="5">
    <source>
        <dbReference type="Proteomes" id="UP001139887"/>
    </source>
</evidence>
<feature type="domain" description="Beta-Casp" evidence="3">
    <location>
        <begin position="250"/>
        <end position="385"/>
    </location>
</feature>
<dbReference type="PANTHER" id="PTHR45922">
    <property type="entry name" value="CLEAVAGE AND POLYADENYLATION SPECIFICITY FACTOR SUBUNIT 2"/>
    <property type="match status" value="1"/>
</dbReference>
<dbReference type="InterPro" id="IPR027075">
    <property type="entry name" value="CPSF2"/>
</dbReference>
<keyword evidence="5" id="KW-1185">Reference proteome</keyword>
<dbReference type="GO" id="GO:0003723">
    <property type="term" value="F:RNA binding"/>
    <property type="evidence" value="ECO:0007669"/>
    <property type="project" value="UniProtKB-KW"/>
</dbReference>
<dbReference type="Pfam" id="PF16661">
    <property type="entry name" value="Lactamase_B_6"/>
    <property type="match status" value="1"/>
</dbReference>
<dbReference type="InterPro" id="IPR035639">
    <property type="entry name" value="CPSF2_MBL"/>
</dbReference>
<evidence type="ECO:0000256" key="2">
    <source>
        <dbReference type="SAM" id="MobiDB-lite"/>
    </source>
</evidence>
<dbReference type="GO" id="GO:0006398">
    <property type="term" value="P:mRNA 3'-end processing by stem-loop binding and cleavage"/>
    <property type="evidence" value="ECO:0007669"/>
    <property type="project" value="InterPro"/>
</dbReference>
<keyword evidence="1" id="KW-0539">Nucleus</keyword>
<proteinExistence type="inferred from homology"/>
<dbReference type="InterPro" id="IPR001279">
    <property type="entry name" value="Metallo-B-lactamas"/>
</dbReference>
<keyword evidence="1" id="KW-0694">RNA-binding</keyword>
<feature type="non-terminal residue" evidence="4">
    <location>
        <position position="419"/>
    </location>
</feature>
<evidence type="ECO:0000313" key="4">
    <source>
        <dbReference type="EMBL" id="KAJ2843728.1"/>
    </source>
</evidence>
<gene>
    <name evidence="4" type="ORF">IWW36_005451</name>
</gene>
<sequence length="419" mass="46832">MASTLQFTAISGAHNEDAVCYLLEIDEAKILLDCGSFADYSGEGLARLQRVARQVDAVLLSHPDMAHVGAYPLAFKQYGLTCQAYATQATHMMGALCLQDTVKTLIARQEFDLFNVRDVNAAFDNVTALQYSQPKALMRHGHIIVTAYAAGHTIGGTIWTISNGAETVLYATDFNHTREEHLRRSSVMDGTEGMLNRRLVRPTLLITSSYNALHDVAPRRARIESFLDSVGAVVRRGGHVLIPVDSAARVLEIAYILNEWWPRERSRRDTHALCLLGTCSRKIRSFAQSLVGWMAPSVEGHMSDRDTKPFDLRYVSIVQSMEDLHRRLRGDTRSRGRPRRAVVLAPMDSLDMGFSQELLLRWAGDKKNAVILPQRGPPGSLARSLFTRWHDRTQRGRPSGTPMHMESPVRLSRARVSIT</sequence>
<dbReference type="GO" id="GO:0005847">
    <property type="term" value="C:mRNA cleavage and polyadenylation specificity factor complex"/>
    <property type="evidence" value="ECO:0007669"/>
    <property type="project" value="InterPro"/>
</dbReference>
<comment type="subcellular location">
    <subcellularLocation>
        <location evidence="1">Nucleus</location>
    </subcellularLocation>
</comment>
<dbReference type="OrthoDB" id="64353at2759"/>
<dbReference type="CDD" id="cd16293">
    <property type="entry name" value="CPSF2-like_MBL-fold"/>
    <property type="match status" value="1"/>
</dbReference>
<protein>
    <recommendedName>
        <fullName evidence="1">Cleavage and polyadenylation specificity factor subunit 2</fullName>
    </recommendedName>
    <alternativeName>
        <fullName evidence="1">Cleavage and polyadenylation specificity factor 100 kDa subunit</fullName>
    </alternativeName>
</protein>
<dbReference type="InterPro" id="IPR022712">
    <property type="entry name" value="Beta_Casp"/>
</dbReference>
<comment type="similarity">
    <text evidence="1">Belongs to the metallo-beta-lactamase superfamily. RNA-metabolizing metallo-beta-lactamase-like family. CPSF2/YSH1 subfamily.</text>
</comment>
<reference evidence="4" key="1">
    <citation type="submission" date="2022-07" db="EMBL/GenBank/DDBJ databases">
        <title>Phylogenomic reconstructions and comparative analyses of Kickxellomycotina fungi.</title>
        <authorList>
            <person name="Reynolds N.K."/>
            <person name="Stajich J.E."/>
            <person name="Barry K."/>
            <person name="Grigoriev I.V."/>
            <person name="Crous P."/>
            <person name="Smith M.E."/>
        </authorList>
    </citation>
    <scope>NUCLEOTIDE SEQUENCE</scope>
    <source>
        <strain evidence="4">NRRL 1566</strain>
    </source>
</reference>
<dbReference type="AlphaFoldDB" id="A0A9W8LWM4"/>
<feature type="region of interest" description="Disordered" evidence="2">
    <location>
        <begin position="392"/>
        <end position="419"/>
    </location>
</feature>
<dbReference type="PANTHER" id="PTHR45922:SF1">
    <property type="entry name" value="CLEAVAGE AND POLYADENYLATION SPECIFICITY FACTOR SUBUNIT 2"/>
    <property type="match status" value="1"/>
</dbReference>